<comment type="caution">
    <text evidence="2">The sequence shown here is derived from an EMBL/GenBank/DDBJ whole genome shotgun (WGS) entry which is preliminary data.</text>
</comment>
<evidence type="ECO:0000313" key="3">
    <source>
        <dbReference type="Proteomes" id="UP000693970"/>
    </source>
</evidence>
<reference evidence="2" key="1">
    <citation type="journal article" date="2021" name="Sci. Rep.">
        <title>Diploid genomic architecture of Nitzschia inconspicua, an elite biomass production diatom.</title>
        <authorList>
            <person name="Oliver A."/>
            <person name="Podell S."/>
            <person name="Pinowska A."/>
            <person name="Traller J.C."/>
            <person name="Smith S.R."/>
            <person name="McClure R."/>
            <person name="Beliaev A."/>
            <person name="Bohutskyi P."/>
            <person name="Hill E.A."/>
            <person name="Rabines A."/>
            <person name="Zheng H."/>
            <person name="Allen L.Z."/>
            <person name="Kuo A."/>
            <person name="Grigoriev I.V."/>
            <person name="Allen A.E."/>
            <person name="Hazlebeck D."/>
            <person name="Allen E.E."/>
        </authorList>
    </citation>
    <scope>NUCLEOTIDE SEQUENCE</scope>
    <source>
        <strain evidence="2">Hildebrandi</strain>
    </source>
</reference>
<protein>
    <submittedName>
        <fullName evidence="2">Uncharacterized protein</fullName>
    </submittedName>
</protein>
<gene>
    <name evidence="2" type="ORF">IV203_005754</name>
</gene>
<name>A0A9K3KN01_9STRA</name>
<dbReference type="Proteomes" id="UP000693970">
    <property type="component" value="Unassembled WGS sequence"/>
</dbReference>
<accession>A0A9K3KN01</accession>
<dbReference type="EMBL" id="JAGRRH010000021">
    <property type="protein sequence ID" value="KAG7346685.1"/>
    <property type="molecule type" value="Genomic_DNA"/>
</dbReference>
<evidence type="ECO:0000256" key="1">
    <source>
        <dbReference type="SAM" id="Phobius"/>
    </source>
</evidence>
<keyword evidence="3" id="KW-1185">Reference proteome</keyword>
<sequence length="315" mass="37402">MGTSNRVKATGGSSLTEYQKQAIILIVMSIIIFAACQMETTRNWMYPMPVDEPEGPKPDTHIAMIALLGERNSGTRWTSSHLEKCFGHAIEIRTKLSRYKHWFQYPAPYRYPHETLVIAQFRNPYDWLKAMQHVPHHAPAHIEYRPDERWMEFLRSPWTMERIGTDKNETPRRCQEHFEYKDIISCEVEPLPRSAYKKLDYSRHQPFYEMRNDGSGRPYNNIMELRTDKIRNFLSIKEYIGVADVWAVQYEYLLTKGTQELLDEITRWTGIQPNCTARPPQQRRNRPVEREMAEYIREHLNWTVESWIGYGPHSY</sequence>
<keyword evidence="1" id="KW-1133">Transmembrane helix</keyword>
<dbReference type="AlphaFoldDB" id="A0A9K3KN01"/>
<feature type="transmembrane region" description="Helical" evidence="1">
    <location>
        <begin position="20"/>
        <end position="38"/>
    </location>
</feature>
<evidence type="ECO:0000313" key="2">
    <source>
        <dbReference type="EMBL" id="KAG7346685.1"/>
    </source>
</evidence>
<keyword evidence="1" id="KW-0812">Transmembrane</keyword>
<keyword evidence="1" id="KW-0472">Membrane</keyword>
<reference evidence="2" key="2">
    <citation type="submission" date="2021-04" db="EMBL/GenBank/DDBJ databases">
        <authorList>
            <person name="Podell S."/>
        </authorList>
    </citation>
    <scope>NUCLEOTIDE SEQUENCE</scope>
    <source>
        <strain evidence="2">Hildebrandi</strain>
    </source>
</reference>
<proteinExistence type="predicted"/>
<organism evidence="2 3">
    <name type="scientific">Nitzschia inconspicua</name>
    <dbReference type="NCBI Taxonomy" id="303405"/>
    <lineage>
        <taxon>Eukaryota</taxon>
        <taxon>Sar</taxon>
        <taxon>Stramenopiles</taxon>
        <taxon>Ochrophyta</taxon>
        <taxon>Bacillariophyta</taxon>
        <taxon>Bacillariophyceae</taxon>
        <taxon>Bacillariophycidae</taxon>
        <taxon>Bacillariales</taxon>
        <taxon>Bacillariaceae</taxon>
        <taxon>Nitzschia</taxon>
    </lineage>
</organism>
<dbReference type="OrthoDB" id="34984at2759"/>